<evidence type="ECO:0000313" key="1">
    <source>
        <dbReference type="EMBL" id="EJK75274.1"/>
    </source>
</evidence>
<proteinExistence type="predicted"/>
<dbReference type="EMBL" id="AGNL01003032">
    <property type="protein sequence ID" value="EJK75274.1"/>
    <property type="molecule type" value="Genomic_DNA"/>
</dbReference>
<comment type="caution">
    <text evidence="1">The sequence shown here is derived from an EMBL/GenBank/DDBJ whole genome shotgun (WGS) entry which is preliminary data.</text>
</comment>
<dbReference type="AlphaFoldDB" id="K0TDS9"/>
<sequence>MCSLPSHKQFSLSHVSLLPAPNVAGNQISSNRADDPPWRIRLSRGVMIIWRYMPSTLLRRRRRGLTTRSVSRSTSYRTVEFVHQRSVPRSCDSVTRHTGENIVVANQSVD</sequence>
<protein>
    <submittedName>
        <fullName evidence="1">Uncharacterized protein</fullName>
    </submittedName>
</protein>
<reference evidence="1 2" key="1">
    <citation type="journal article" date="2012" name="Genome Biol.">
        <title>Genome and low-iron response of an oceanic diatom adapted to chronic iron limitation.</title>
        <authorList>
            <person name="Lommer M."/>
            <person name="Specht M."/>
            <person name="Roy A.S."/>
            <person name="Kraemer L."/>
            <person name="Andreson R."/>
            <person name="Gutowska M.A."/>
            <person name="Wolf J."/>
            <person name="Bergner S.V."/>
            <person name="Schilhabel M.B."/>
            <person name="Klostermeier U.C."/>
            <person name="Beiko R.G."/>
            <person name="Rosenstiel P."/>
            <person name="Hippler M."/>
            <person name="Laroche J."/>
        </authorList>
    </citation>
    <scope>NUCLEOTIDE SEQUENCE [LARGE SCALE GENOMIC DNA]</scope>
    <source>
        <strain evidence="1 2">CCMP1005</strain>
    </source>
</reference>
<evidence type="ECO:0000313" key="2">
    <source>
        <dbReference type="Proteomes" id="UP000266841"/>
    </source>
</evidence>
<dbReference type="Proteomes" id="UP000266841">
    <property type="component" value="Unassembled WGS sequence"/>
</dbReference>
<name>K0TDS9_THAOC</name>
<organism evidence="1 2">
    <name type="scientific">Thalassiosira oceanica</name>
    <name type="common">Marine diatom</name>
    <dbReference type="NCBI Taxonomy" id="159749"/>
    <lineage>
        <taxon>Eukaryota</taxon>
        <taxon>Sar</taxon>
        <taxon>Stramenopiles</taxon>
        <taxon>Ochrophyta</taxon>
        <taxon>Bacillariophyta</taxon>
        <taxon>Coscinodiscophyceae</taxon>
        <taxon>Thalassiosirophycidae</taxon>
        <taxon>Thalassiosirales</taxon>
        <taxon>Thalassiosiraceae</taxon>
        <taxon>Thalassiosira</taxon>
    </lineage>
</organism>
<accession>K0TDS9</accession>
<gene>
    <name evidence="1" type="ORF">THAOC_03007</name>
</gene>
<keyword evidence="2" id="KW-1185">Reference proteome</keyword>